<protein>
    <submittedName>
        <fullName evidence="2">Dinitrogenase iron-molybdenum cofactor biosynthesis protein</fullName>
    </submittedName>
</protein>
<dbReference type="EMBL" id="CP041166">
    <property type="protein sequence ID" value="QFR42461.1"/>
    <property type="molecule type" value="Genomic_DNA"/>
</dbReference>
<dbReference type="Proteomes" id="UP000326061">
    <property type="component" value="Chromosome"/>
</dbReference>
<dbReference type="KEGG" id="suln:FJR47_00420"/>
<dbReference type="Gene3D" id="3.30.420.130">
    <property type="entry name" value="Dinitrogenase iron-molybdenum cofactor biosynthesis domain"/>
    <property type="match status" value="1"/>
</dbReference>
<evidence type="ECO:0000259" key="1">
    <source>
        <dbReference type="Pfam" id="PF02579"/>
    </source>
</evidence>
<reference evidence="3" key="1">
    <citation type="submission" date="2019-06" db="EMBL/GenBank/DDBJ databases">
        <title>Sulfurimonas gotlandica sp. nov., a chemoautotrophic and psychrotolerant epsilonproteobacterium isolated from a pelagic redoxcline, and an emended description of the genus Sulfurimonas.</title>
        <authorList>
            <person name="Wang S."/>
            <person name="Jiang L."/>
            <person name="Shao Z."/>
        </authorList>
    </citation>
    <scope>NUCLEOTIDE SEQUENCE [LARGE SCALE GENOMIC DNA]</scope>
    <source>
        <strain evidence="3">1-1N</strain>
    </source>
</reference>
<feature type="domain" description="Dinitrogenase iron-molybdenum cofactor biosynthesis" evidence="1">
    <location>
        <begin position="13"/>
        <end position="105"/>
    </location>
</feature>
<dbReference type="Pfam" id="PF02579">
    <property type="entry name" value="Nitro_FeMo-Co"/>
    <property type="match status" value="1"/>
</dbReference>
<proteinExistence type="predicted"/>
<evidence type="ECO:0000313" key="2">
    <source>
        <dbReference type="EMBL" id="QFR42461.1"/>
    </source>
</evidence>
<gene>
    <name evidence="2" type="ORF">FJR47_00420</name>
</gene>
<dbReference type="InterPro" id="IPR036105">
    <property type="entry name" value="DiNase_FeMo-co_biosyn_sf"/>
</dbReference>
<dbReference type="PANTHER" id="PTHR42983:SF1">
    <property type="entry name" value="IRON-MOLYBDENUM PROTEIN"/>
    <property type="match status" value="1"/>
</dbReference>
<dbReference type="RefSeq" id="WP_152298532.1">
    <property type="nucleotide sequence ID" value="NZ_CP041166.1"/>
</dbReference>
<dbReference type="SUPFAM" id="SSF53146">
    <property type="entry name" value="Nitrogenase accessory factor-like"/>
    <property type="match status" value="1"/>
</dbReference>
<accession>A0AAJ4A215</accession>
<keyword evidence="3" id="KW-1185">Reference proteome</keyword>
<evidence type="ECO:0000313" key="3">
    <source>
        <dbReference type="Proteomes" id="UP000326061"/>
    </source>
</evidence>
<dbReference type="InterPro" id="IPR003731">
    <property type="entry name" value="Di-Nase_FeMo-co_biosynth"/>
</dbReference>
<organism evidence="2 3">
    <name type="scientific">Sulfurimonas xiamenensis</name>
    <dbReference type="NCBI Taxonomy" id="2590021"/>
    <lineage>
        <taxon>Bacteria</taxon>
        <taxon>Pseudomonadati</taxon>
        <taxon>Campylobacterota</taxon>
        <taxon>Epsilonproteobacteria</taxon>
        <taxon>Campylobacterales</taxon>
        <taxon>Sulfurimonadaceae</taxon>
        <taxon>Sulfurimonas</taxon>
    </lineage>
</organism>
<name>A0AAJ4A215_9BACT</name>
<sequence length="114" mass="12506">MKIVFTAKGKSWDSLMDPRFGRTDTLVVYNEEDDSLSFISNADTETMEHGAGLQAAKKVLELNPDILITGNGPGNKALEILKKSKVTMYVGAGDMTVKEAYSAFLANKLTKFQK</sequence>
<dbReference type="AlphaFoldDB" id="A0AAJ4A215"/>
<dbReference type="PANTHER" id="PTHR42983">
    <property type="entry name" value="DINITROGENASE IRON-MOLYBDENUM COFACTOR PROTEIN-RELATED"/>
    <property type="match status" value="1"/>
</dbReference>